<reference evidence="2 3" key="1">
    <citation type="submission" date="2022-09" db="EMBL/GenBank/DDBJ databases">
        <authorList>
            <person name="Palmer J.M."/>
        </authorList>
    </citation>
    <scope>NUCLEOTIDE SEQUENCE [LARGE SCALE GENOMIC DNA]</scope>
    <source>
        <strain evidence="2 3">DSM 7382</strain>
    </source>
</reference>
<evidence type="ECO:0000313" key="2">
    <source>
        <dbReference type="EMBL" id="KAK7685683.1"/>
    </source>
</evidence>
<accession>A0AAW0G6T0</accession>
<organism evidence="2 3">
    <name type="scientific">Cerrena zonata</name>
    <dbReference type="NCBI Taxonomy" id="2478898"/>
    <lineage>
        <taxon>Eukaryota</taxon>
        <taxon>Fungi</taxon>
        <taxon>Dikarya</taxon>
        <taxon>Basidiomycota</taxon>
        <taxon>Agaricomycotina</taxon>
        <taxon>Agaricomycetes</taxon>
        <taxon>Polyporales</taxon>
        <taxon>Cerrenaceae</taxon>
        <taxon>Cerrena</taxon>
    </lineage>
</organism>
<gene>
    <name evidence="2" type="ORF">QCA50_011027</name>
</gene>
<dbReference type="EMBL" id="JASBNA010000019">
    <property type="protein sequence ID" value="KAK7685683.1"/>
    <property type="molecule type" value="Genomic_DNA"/>
</dbReference>
<evidence type="ECO:0000256" key="1">
    <source>
        <dbReference type="SAM" id="MobiDB-lite"/>
    </source>
</evidence>
<keyword evidence="3" id="KW-1185">Reference proteome</keyword>
<proteinExistence type="predicted"/>
<feature type="region of interest" description="Disordered" evidence="1">
    <location>
        <begin position="1"/>
        <end position="53"/>
    </location>
</feature>
<protein>
    <submittedName>
        <fullName evidence="2">Uncharacterized protein</fullName>
    </submittedName>
</protein>
<evidence type="ECO:0000313" key="3">
    <source>
        <dbReference type="Proteomes" id="UP001385951"/>
    </source>
</evidence>
<dbReference type="AlphaFoldDB" id="A0AAW0G6T0"/>
<feature type="compositionally biased region" description="Basic and acidic residues" evidence="1">
    <location>
        <begin position="26"/>
        <end position="53"/>
    </location>
</feature>
<name>A0AAW0G6T0_9APHY</name>
<sequence length="133" mass="15002">MFLVLSGTHRGTSDWSPKRPSCQKHIQLEDSSTHARHENLESRSLETPELPRDETRSLILGPQCAQCSIEFTISVGWEKLSSSTTSQVPMMRVSRYGDQIFSMVLSMKLVVLSTYRAWQAAKDSRSRVNGVES</sequence>
<dbReference type="Proteomes" id="UP001385951">
    <property type="component" value="Unassembled WGS sequence"/>
</dbReference>
<comment type="caution">
    <text evidence="2">The sequence shown here is derived from an EMBL/GenBank/DDBJ whole genome shotgun (WGS) entry which is preliminary data.</text>
</comment>